<feature type="domain" description="KxDL" evidence="9">
    <location>
        <begin position="176"/>
        <end position="261"/>
    </location>
</feature>
<evidence type="ECO:0000256" key="6">
    <source>
        <dbReference type="SAM" id="MobiDB-lite"/>
    </source>
</evidence>
<dbReference type="OMA" id="HMERDEQ"/>
<keyword evidence="4 7" id="KW-1133">Transmembrane helix</keyword>
<evidence type="ECO:0000256" key="1">
    <source>
        <dbReference type="ARBA" id="ARBA00004141"/>
    </source>
</evidence>
<evidence type="ECO:0000313" key="10">
    <source>
        <dbReference type="EnsemblPlants" id="OPUNC03G24820.1"/>
    </source>
</evidence>
<dbReference type="Proteomes" id="UP000026962">
    <property type="component" value="Chromosome 3"/>
</dbReference>
<evidence type="ECO:0008006" key="12">
    <source>
        <dbReference type="Google" id="ProtNLM"/>
    </source>
</evidence>
<feature type="transmembrane region" description="Helical" evidence="7">
    <location>
        <begin position="53"/>
        <end position="72"/>
    </location>
</feature>
<evidence type="ECO:0000256" key="5">
    <source>
        <dbReference type="ARBA" id="ARBA00023136"/>
    </source>
</evidence>
<reference evidence="10" key="2">
    <citation type="submission" date="2018-05" db="EMBL/GenBank/DDBJ databases">
        <title>OpunRS2 (Oryza punctata Reference Sequence Version 2).</title>
        <authorList>
            <person name="Zhang J."/>
            <person name="Kudrna D."/>
            <person name="Lee S."/>
            <person name="Talag J."/>
            <person name="Welchert J."/>
            <person name="Wing R.A."/>
        </authorList>
    </citation>
    <scope>NUCLEOTIDE SEQUENCE [LARGE SCALE GENOMIC DNA]</scope>
</reference>
<evidence type="ECO:0000256" key="2">
    <source>
        <dbReference type="ARBA" id="ARBA00005913"/>
    </source>
</evidence>
<keyword evidence="3 7" id="KW-0812">Transmembrane</keyword>
<evidence type="ECO:0000256" key="3">
    <source>
        <dbReference type="ARBA" id="ARBA00022692"/>
    </source>
</evidence>
<evidence type="ECO:0000259" key="8">
    <source>
        <dbReference type="Pfam" id="PF08510"/>
    </source>
</evidence>
<dbReference type="AlphaFoldDB" id="A0A0E0KGP3"/>
<sequence length="271" mass="30221">MEEWSPPSSPSLVVRSPRQTLSLLRNRHPGRESRSPPTSTSTSLSGGPKPSEVYGFVGSITTVIATTVYLAWAYMPERCLRSLGITYYPSRYWALAVPAFVIVATALCMVIYVGFNFLATPPPTSFNTIFDEYSRERTMFDPANANATGEEEEVERPIEPISDISIDQINSLMFARFRSLVNNEDVGATKQMQHLILGRLQDSNAVLTHFNEYSEQCFTEVSNDFAGKIRLVKSVKADLDHIFLKLRSMKSRLAATYPDAFPDGAMAKTVD</sequence>
<protein>
    <recommendedName>
        <fullName evidence="12">PIG-P domain-containing protein</fullName>
    </recommendedName>
</protein>
<dbReference type="eggNOG" id="KOG2257">
    <property type="taxonomic scope" value="Eukaryota"/>
</dbReference>
<dbReference type="eggNOG" id="KOG3443">
    <property type="taxonomic scope" value="Eukaryota"/>
</dbReference>
<reference evidence="10" key="1">
    <citation type="submission" date="2015-04" db="UniProtKB">
        <authorList>
            <consortium name="EnsemblPlants"/>
        </authorList>
    </citation>
    <scope>IDENTIFICATION</scope>
</reference>
<evidence type="ECO:0000256" key="7">
    <source>
        <dbReference type="SAM" id="Phobius"/>
    </source>
</evidence>
<organism evidence="10">
    <name type="scientific">Oryza punctata</name>
    <name type="common">Red rice</name>
    <dbReference type="NCBI Taxonomy" id="4537"/>
    <lineage>
        <taxon>Eukaryota</taxon>
        <taxon>Viridiplantae</taxon>
        <taxon>Streptophyta</taxon>
        <taxon>Embryophyta</taxon>
        <taxon>Tracheophyta</taxon>
        <taxon>Spermatophyta</taxon>
        <taxon>Magnoliopsida</taxon>
        <taxon>Liliopsida</taxon>
        <taxon>Poales</taxon>
        <taxon>Poaceae</taxon>
        <taxon>BOP clade</taxon>
        <taxon>Oryzoideae</taxon>
        <taxon>Oryzeae</taxon>
        <taxon>Oryzinae</taxon>
        <taxon>Oryza</taxon>
    </lineage>
</organism>
<dbReference type="HOGENOM" id="CLU_060022_0_0_1"/>
<feature type="region of interest" description="Disordered" evidence="6">
    <location>
        <begin position="24"/>
        <end position="48"/>
    </location>
</feature>
<feature type="compositionally biased region" description="Low complexity" evidence="6">
    <location>
        <begin position="35"/>
        <end position="48"/>
    </location>
</feature>
<evidence type="ECO:0000256" key="4">
    <source>
        <dbReference type="ARBA" id="ARBA00022989"/>
    </source>
</evidence>
<feature type="domain" description="PIG-P" evidence="8">
    <location>
        <begin position="51"/>
        <end position="174"/>
    </location>
</feature>
<name>A0A0E0KGP3_ORYPU</name>
<comment type="similarity">
    <text evidence="2">Belongs to the KXD1 family.</text>
</comment>
<dbReference type="PANTHER" id="PTHR47681:SF3">
    <property type="entry name" value="PHOSPHATIDYLINOSITOL N-ACETYLGLUCOSAMINYLTRANSFERASE SUBUNIT P-RELATED"/>
    <property type="match status" value="1"/>
</dbReference>
<accession>A0A0E0KGP3</accession>
<dbReference type="Pfam" id="PF10241">
    <property type="entry name" value="KxDL"/>
    <property type="match status" value="1"/>
</dbReference>
<dbReference type="GO" id="GO:0016020">
    <property type="term" value="C:membrane"/>
    <property type="evidence" value="ECO:0007669"/>
    <property type="project" value="UniProtKB-SubCell"/>
</dbReference>
<evidence type="ECO:0000259" key="9">
    <source>
        <dbReference type="Pfam" id="PF10241"/>
    </source>
</evidence>
<proteinExistence type="inferred from homology"/>
<dbReference type="STRING" id="4537.A0A0E0KGP3"/>
<keyword evidence="11" id="KW-1185">Reference proteome</keyword>
<dbReference type="InterPro" id="IPR013717">
    <property type="entry name" value="PIG-P"/>
</dbReference>
<evidence type="ECO:0000313" key="11">
    <source>
        <dbReference type="Proteomes" id="UP000026962"/>
    </source>
</evidence>
<feature type="transmembrane region" description="Helical" evidence="7">
    <location>
        <begin position="92"/>
        <end position="115"/>
    </location>
</feature>
<comment type="subcellular location">
    <subcellularLocation>
        <location evidence="1">Membrane</location>
        <topology evidence="1">Multi-pass membrane protein</topology>
    </subcellularLocation>
</comment>
<dbReference type="Pfam" id="PF08510">
    <property type="entry name" value="PIG-P"/>
    <property type="match status" value="1"/>
</dbReference>
<dbReference type="Gramene" id="OPUNC03G24820.1">
    <property type="protein sequence ID" value="OPUNC03G24820.1"/>
    <property type="gene ID" value="OPUNC03G24820"/>
</dbReference>
<dbReference type="PANTHER" id="PTHR47681">
    <property type="entry name" value="PHOSPHATIDYLINOSITOL N-ACETYLGLUCOSAMINYLTRANSFERASE SUBUNIT P-RELATED"/>
    <property type="match status" value="1"/>
</dbReference>
<dbReference type="InterPro" id="IPR019371">
    <property type="entry name" value="KxDL_dom"/>
</dbReference>
<dbReference type="EnsemblPlants" id="OPUNC03G24820.1">
    <property type="protein sequence ID" value="OPUNC03G24820.1"/>
    <property type="gene ID" value="OPUNC03G24820"/>
</dbReference>
<keyword evidence="5 7" id="KW-0472">Membrane</keyword>